<organism evidence="1">
    <name type="scientific">Eucalyptus grandis</name>
    <name type="common">Flooded gum</name>
    <dbReference type="NCBI Taxonomy" id="71139"/>
    <lineage>
        <taxon>Eukaryota</taxon>
        <taxon>Viridiplantae</taxon>
        <taxon>Streptophyta</taxon>
        <taxon>Embryophyta</taxon>
        <taxon>Tracheophyta</taxon>
        <taxon>Spermatophyta</taxon>
        <taxon>Magnoliopsida</taxon>
        <taxon>eudicotyledons</taxon>
        <taxon>Gunneridae</taxon>
        <taxon>Pentapetalae</taxon>
        <taxon>rosids</taxon>
        <taxon>malvids</taxon>
        <taxon>Myrtales</taxon>
        <taxon>Myrtaceae</taxon>
        <taxon>Myrtoideae</taxon>
        <taxon>Eucalypteae</taxon>
        <taxon>Eucalyptus</taxon>
    </lineage>
</organism>
<dbReference type="InParanoid" id="A0A059AW76"/>
<sequence length="90" mass="10147">MLERSSEAENPLMGEEDADSLVRSLEQKKDASEARAACIPSVMCFSIRCQRSLLPVLLLCFWPVTDARTAFRKLQLSPSTDNNFGIVERR</sequence>
<proteinExistence type="predicted"/>
<reference evidence="1" key="1">
    <citation type="submission" date="2013-07" db="EMBL/GenBank/DDBJ databases">
        <title>The genome of Eucalyptus grandis.</title>
        <authorList>
            <person name="Schmutz J."/>
            <person name="Hayes R."/>
            <person name="Myburg A."/>
            <person name="Tuskan G."/>
            <person name="Grattapaglia D."/>
            <person name="Rokhsar D.S."/>
        </authorList>
    </citation>
    <scope>NUCLEOTIDE SEQUENCE</scope>
    <source>
        <tissue evidence="1">Leaf extractions</tissue>
    </source>
</reference>
<dbReference type="Gramene" id="KCW58113">
    <property type="protein sequence ID" value="KCW58113"/>
    <property type="gene ID" value="EUGRSUZ_H00837"/>
</dbReference>
<dbReference type="EMBL" id="KK198760">
    <property type="protein sequence ID" value="KCW58113.1"/>
    <property type="molecule type" value="Genomic_DNA"/>
</dbReference>
<gene>
    <name evidence="1" type="ORF">EUGRSUZ_H00837</name>
</gene>
<accession>A0A059AW76</accession>
<evidence type="ECO:0000313" key="1">
    <source>
        <dbReference type="EMBL" id="KCW58113.1"/>
    </source>
</evidence>
<dbReference type="AlphaFoldDB" id="A0A059AW76"/>
<protein>
    <submittedName>
        <fullName evidence="1">Uncharacterized protein</fullName>
    </submittedName>
</protein>
<name>A0A059AW76_EUCGR</name>